<dbReference type="EMBL" id="FAOZ01000008">
    <property type="protein sequence ID" value="CUU56650.1"/>
    <property type="molecule type" value="Genomic_DNA"/>
</dbReference>
<dbReference type="InterPro" id="IPR008670">
    <property type="entry name" value="CoA_reduct_LuxC"/>
</dbReference>
<name>A0A0S4QQ72_9ACTN</name>
<dbReference type="RefSeq" id="WP_091277301.1">
    <property type="nucleotide sequence ID" value="NZ_FAOZ01000008.1"/>
</dbReference>
<evidence type="ECO:0000313" key="3">
    <source>
        <dbReference type="Proteomes" id="UP000198802"/>
    </source>
</evidence>
<protein>
    <submittedName>
        <fullName evidence="2">Acyl-CoA reductase (LuxC)</fullName>
    </submittedName>
</protein>
<sequence>MTGLTRLAVPHFVRGRTVLPDEEAGTIDYPDFSTPVLDLDELVWPRSEPGPAFDLPVAEIIEFLAAVGDRLDLDTNTYLQEALERSAACSSLGPRILERTYRDLKHLFDPKTMWFQVEQEIGREALDGWKEITDLQGRVRRVRAFPPRLVHVLAGNTPGVTAATVVRGALCKGVHLLKLPSNDLFTGSAVLRTLADVDPDHPVTRSFSCVYWRGGDATVESALFRAQYFDRLVAWGGDAAIRNAIGYVAPGFELVSFDPKVSISLLGREALGSEEVRRASASAAAEDTSLFNQEVCAASRFVYAEDDTDGGLAAWCADLARALATERTYADAIVSTLPADIRAEVEVLRTMSPDYEVFGAEDGSGLVVLSDDPVDFHPSGKTVNVVRVPSLDAALDHVNVATQTIGIYPAARAEALRDRLASRGMQRLVPLGEVVDVAAGLPHDGFYPLARFVKWLVDDC</sequence>
<dbReference type="Proteomes" id="UP000198802">
    <property type="component" value="Unassembled WGS sequence"/>
</dbReference>
<organism evidence="2 3">
    <name type="scientific">Parafrankia irregularis</name>
    <dbReference type="NCBI Taxonomy" id="795642"/>
    <lineage>
        <taxon>Bacteria</taxon>
        <taxon>Bacillati</taxon>
        <taxon>Actinomycetota</taxon>
        <taxon>Actinomycetes</taxon>
        <taxon>Frankiales</taxon>
        <taxon>Frankiaceae</taxon>
        <taxon>Parafrankia</taxon>
    </lineage>
</organism>
<evidence type="ECO:0000313" key="2">
    <source>
        <dbReference type="EMBL" id="CUU56650.1"/>
    </source>
</evidence>
<keyword evidence="1" id="KW-0521">NADP</keyword>
<dbReference type="Pfam" id="PF05893">
    <property type="entry name" value="LuxC"/>
    <property type="match status" value="1"/>
</dbReference>
<accession>A0A0S4QQ72</accession>
<proteinExistence type="predicted"/>
<keyword evidence="3" id="KW-1185">Reference proteome</keyword>
<dbReference type="GO" id="GO:0003995">
    <property type="term" value="F:acyl-CoA dehydrogenase activity"/>
    <property type="evidence" value="ECO:0007669"/>
    <property type="project" value="InterPro"/>
</dbReference>
<reference evidence="3" key="1">
    <citation type="submission" date="2015-11" db="EMBL/GenBank/DDBJ databases">
        <authorList>
            <person name="Varghese N."/>
        </authorList>
    </citation>
    <scope>NUCLEOTIDE SEQUENCE [LARGE SCALE GENOMIC DNA]</scope>
    <source>
        <strain evidence="3">DSM 45899</strain>
    </source>
</reference>
<dbReference type="GO" id="GO:0008218">
    <property type="term" value="P:bioluminescence"/>
    <property type="evidence" value="ECO:0007669"/>
    <property type="project" value="InterPro"/>
</dbReference>
<gene>
    <name evidence="2" type="ORF">Ga0074812_108178</name>
</gene>
<evidence type="ECO:0000256" key="1">
    <source>
        <dbReference type="ARBA" id="ARBA00022857"/>
    </source>
</evidence>
<dbReference type="AlphaFoldDB" id="A0A0S4QQ72"/>